<keyword evidence="2" id="KW-1185">Reference proteome</keyword>
<protein>
    <submittedName>
        <fullName evidence="1">Uncharacterized protein</fullName>
    </submittedName>
</protein>
<evidence type="ECO:0000313" key="2">
    <source>
        <dbReference type="Proteomes" id="UP000759537"/>
    </source>
</evidence>
<comment type="caution">
    <text evidence="1">The sequence shown here is derived from an EMBL/GenBank/DDBJ whole genome shotgun (WGS) entry which is preliminary data.</text>
</comment>
<dbReference type="OrthoDB" id="10575857at2759"/>
<dbReference type="AlphaFoldDB" id="A0A9P5T5K4"/>
<reference evidence="1" key="2">
    <citation type="journal article" date="2020" name="Nat. Commun.">
        <title>Large-scale genome sequencing of mycorrhizal fungi provides insights into the early evolution of symbiotic traits.</title>
        <authorList>
            <person name="Miyauchi S."/>
            <person name="Kiss E."/>
            <person name="Kuo A."/>
            <person name="Drula E."/>
            <person name="Kohler A."/>
            <person name="Sanchez-Garcia M."/>
            <person name="Morin E."/>
            <person name="Andreopoulos B."/>
            <person name="Barry K.W."/>
            <person name="Bonito G."/>
            <person name="Buee M."/>
            <person name="Carver A."/>
            <person name="Chen C."/>
            <person name="Cichocki N."/>
            <person name="Clum A."/>
            <person name="Culley D."/>
            <person name="Crous P.W."/>
            <person name="Fauchery L."/>
            <person name="Girlanda M."/>
            <person name="Hayes R.D."/>
            <person name="Keri Z."/>
            <person name="LaButti K."/>
            <person name="Lipzen A."/>
            <person name="Lombard V."/>
            <person name="Magnuson J."/>
            <person name="Maillard F."/>
            <person name="Murat C."/>
            <person name="Nolan M."/>
            <person name="Ohm R.A."/>
            <person name="Pangilinan J."/>
            <person name="Pereira M.F."/>
            <person name="Perotto S."/>
            <person name="Peter M."/>
            <person name="Pfister S."/>
            <person name="Riley R."/>
            <person name="Sitrit Y."/>
            <person name="Stielow J.B."/>
            <person name="Szollosi G."/>
            <person name="Zifcakova L."/>
            <person name="Stursova M."/>
            <person name="Spatafora J.W."/>
            <person name="Tedersoo L."/>
            <person name="Vaario L.M."/>
            <person name="Yamada A."/>
            <person name="Yan M."/>
            <person name="Wang P."/>
            <person name="Xu J."/>
            <person name="Bruns T."/>
            <person name="Baldrian P."/>
            <person name="Vilgalys R."/>
            <person name="Dunand C."/>
            <person name="Henrissat B."/>
            <person name="Grigoriev I.V."/>
            <person name="Hibbett D."/>
            <person name="Nagy L.G."/>
            <person name="Martin F.M."/>
        </authorList>
    </citation>
    <scope>NUCLEOTIDE SEQUENCE</scope>
    <source>
        <strain evidence="1">Prilba</strain>
    </source>
</reference>
<reference evidence="1" key="1">
    <citation type="submission" date="2019-10" db="EMBL/GenBank/DDBJ databases">
        <authorList>
            <consortium name="DOE Joint Genome Institute"/>
            <person name="Kuo A."/>
            <person name="Miyauchi S."/>
            <person name="Kiss E."/>
            <person name="Drula E."/>
            <person name="Kohler A."/>
            <person name="Sanchez-Garcia M."/>
            <person name="Andreopoulos B."/>
            <person name="Barry K.W."/>
            <person name="Bonito G."/>
            <person name="Buee M."/>
            <person name="Carver A."/>
            <person name="Chen C."/>
            <person name="Cichocki N."/>
            <person name="Clum A."/>
            <person name="Culley D."/>
            <person name="Crous P.W."/>
            <person name="Fauchery L."/>
            <person name="Girlanda M."/>
            <person name="Hayes R."/>
            <person name="Keri Z."/>
            <person name="LaButti K."/>
            <person name="Lipzen A."/>
            <person name="Lombard V."/>
            <person name="Magnuson J."/>
            <person name="Maillard F."/>
            <person name="Morin E."/>
            <person name="Murat C."/>
            <person name="Nolan M."/>
            <person name="Ohm R."/>
            <person name="Pangilinan J."/>
            <person name="Pereira M."/>
            <person name="Perotto S."/>
            <person name="Peter M."/>
            <person name="Riley R."/>
            <person name="Sitrit Y."/>
            <person name="Stielow B."/>
            <person name="Szollosi G."/>
            <person name="Zifcakova L."/>
            <person name="Stursova M."/>
            <person name="Spatafora J.W."/>
            <person name="Tedersoo L."/>
            <person name="Vaario L.-M."/>
            <person name="Yamada A."/>
            <person name="Yan M."/>
            <person name="Wang P."/>
            <person name="Xu J."/>
            <person name="Bruns T."/>
            <person name="Baldrian P."/>
            <person name="Vilgalys R."/>
            <person name="Henrissat B."/>
            <person name="Grigoriev I.V."/>
            <person name="Hibbett D."/>
            <person name="Nagy L.G."/>
            <person name="Martin F.M."/>
        </authorList>
    </citation>
    <scope>NUCLEOTIDE SEQUENCE</scope>
    <source>
        <strain evidence="1">Prilba</strain>
    </source>
</reference>
<dbReference type="Proteomes" id="UP000759537">
    <property type="component" value="Unassembled WGS sequence"/>
</dbReference>
<accession>A0A9P5T5K4</accession>
<name>A0A9P5T5K4_9AGAM</name>
<evidence type="ECO:0000313" key="1">
    <source>
        <dbReference type="EMBL" id="KAF8476632.1"/>
    </source>
</evidence>
<gene>
    <name evidence="1" type="ORF">DFH94DRAFT_757197</name>
</gene>
<proteinExistence type="predicted"/>
<dbReference type="EMBL" id="WHVB01000014">
    <property type="protein sequence ID" value="KAF8476632.1"/>
    <property type="molecule type" value="Genomic_DNA"/>
</dbReference>
<sequence length="116" mass="12905">MTFGAPSHRIGSRLVVAIRILEVDAKCTVSTFLSTFADPETCTSETHFIKCPGRLSLENLKMMHPGLQSGGPRRDKREVSPPIASMLCSIPVYIPVCNDVLGYMFWTRKKAAIFLF</sequence>
<organism evidence="1 2">
    <name type="scientific">Russula ochroleuca</name>
    <dbReference type="NCBI Taxonomy" id="152965"/>
    <lineage>
        <taxon>Eukaryota</taxon>
        <taxon>Fungi</taxon>
        <taxon>Dikarya</taxon>
        <taxon>Basidiomycota</taxon>
        <taxon>Agaricomycotina</taxon>
        <taxon>Agaricomycetes</taxon>
        <taxon>Russulales</taxon>
        <taxon>Russulaceae</taxon>
        <taxon>Russula</taxon>
    </lineage>
</organism>